<dbReference type="PROSITE" id="PS00108">
    <property type="entry name" value="PROTEIN_KINASE_ST"/>
    <property type="match status" value="1"/>
</dbReference>
<dbReference type="PRINTS" id="PR00344">
    <property type="entry name" value="BCTRLSENSOR"/>
</dbReference>
<keyword evidence="4" id="KW-0808">Transferase</keyword>
<accession>A0A0P8A1B0</accession>
<dbReference type="SUPFAM" id="SSF55874">
    <property type="entry name" value="ATPase domain of HSP90 chaperone/DNA topoisomerase II/histidine kinase"/>
    <property type="match status" value="1"/>
</dbReference>
<name>A0A0P8A1B0_9CYAN</name>
<dbReference type="STRING" id="1666911.HLUCCA11_04320"/>
<dbReference type="SMART" id="SM00065">
    <property type="entry name" value="GAF"/>
    <property type="match status" value="1"/>
</dbReference>
<dbReference type="SUPFAM" id="SSF47384">
    <property type="entry name" value="Homodimeric domain of signal transducing histidine kinase"/>
    <property type="match status" value="1"/>
</dbReference>
<evidence type="ECO:0000256" key="3">
    <source>
        <dbReference type="ARBA" id="ARBA00022553"/>
    </source>
</evidence>
<dbReference type="SMART" id="SM00387">
    <property type="entry name" value="HATPase_c"/>
    <property type="match status" value="1"/>
</dbReference>
<sequence length="1912" mass="212325">MNASITPSSKETVQLQGYSFSEKLYEGSRTVVYRGLRQRDQRPVVVKFLKDEFPSFNELVQFSNQYTIAKDLDLTTIVKPLALVPCGKASALVMEDFGGCDLRQFLILRSDRSVSEKANRTNKAAKPDLACGHSAKPKMGDSLSEIILFLQIAIQVAEALEGLFDARIIHKDIKPANILIHPQSHRVKLIDFSIASALPREMRETRDLAALEGTIAYLSPEQTGRMNRGIDYRSDFYSFGVTCYELLTGQLPFAADDPMEVVHGHLARQAVPPTQLCNGTLPAMVSSIVLKLMAKNAENRYQSAFGLKHDLTECLDQLKATGEIKSFTLGQRDVSDYFLLPEKLYGRQQEVTQLLAAFHRVSQGNTELMLIAGSSGAGKTAIVNEVQKPITCQRGYFINGKYDQLQRNVSLSAFIRAFRELVRLLLSESDSQIEQRREQILAALGRNAQVLIEVIPELEGIVGRQPPATVLSPQAAENRFNLLLQKFVQVFTNDHHPLVIFLDDMQWADSASLNLLQLLLQDDGHLLIIGAYRDNEVCDSHPLMLTLEDIRAAHSAKQQMNQQAQREILAEREPETEPETESERENERENKRENEKTKSAVMLDRSANVNLLVLSPLSLPDVNQLVADTLRSTLSFAQPLAEFIYQKTHGNPFFSAQYLIALQAEDKITFDENARHWQYDLALIKAIFLGSDNVQTLMHQRLQKLTASTQAVLRTAACIGAQFDLATLMVVTERPIEAIITDLGCALQEGLIVQVGDVPTEGLRHCCQSLTLTNSATLEAINPHYRFVHDRIQQAAYGLIDAGQQAAAHRVIGQRLAQQSYQERGESGGESGGENDSENGGENRLFDIVNHLNQAIELIESDAERDRLITLNFSAAQRAKAATAYTSAFEYLTVGIRLLPANSWQTHYDLTLKMHHETAEIAYLTGQLVAMQQSIDQVLQQANTLLDKTSAYETQIQATIAQNQFLHGIEITLQLLAQLGVFVPRQPEPAEVQVALRGIAVQLSYQPIETLIDLPEMEDPESLIIIRLLTKAVSAAYIAHPEVLPLLVCMGIDRCLKFGNSPLSAFLYGWYGAILCGPCEDIHQGYKMGNLALKLLEKIPAREIQTRVVALVHSLIYPWRTHIKDSLRPLKENYQVALESGDIEYAAWSISGRCHYAYLAGQNLEKLTHTLARDRNSVSRLHQDAAFNYLDIYQQVVLNLLGQGATPTQLEGEAYRQTTMRPIHLAANDMMGLAYLHINQGILAYLFAKPLEAQKNFDDSLKYLQGIMGSQWLPALFFYDSLACLAIADDAQNQMSRVVVNQEKMRTWARLSPENHLHRWHLVEAERCRLTSNKAEAVNHYDQAIALATASGFVQEEAIACELAAQFYLLWGKGRIAQSYMLDAYYAYGRWGARAKVADLESRYALLLEPALRKKQQNLSSTDTILAYANNLSITTSNAGISEVIDLTTLRNTAQILSSEIELEKLLAALLDAVIQNAGADKCVLIMPKEEAQAEKQWVIEAFCDLSGPPILLQSKALKPGELLPVSLVNQVRHTGEPAVIFNAAVHATLTVDPYVLRHRPKSVLCAPLLNQGKLIAILYLENNLTIGAFTDHRVEVLNLICTQAAISLENARLYHQAQRALAELQTSHMQLVQSEKMSALGNLVAGVAHEINNPVNFLKGNLQPALSYVKDLFYLLDMVIDNEPRETILEEIEEINLEFIREDLPNLLHSMTFGISRIQDISTSLRTFSRADKAYKTAFDIHEGLDSTLLILQHRLLSGPQHLPIQVVKNYANLPEVCCFAGQLNQVFMNLIANAIEAIDEHVETAPAMSAEAAATAQPLSSGVITITTALVDAQTVQIAIADNGPGMTEEVKARVFDHLFTTKPVGKGTGLGLAISYDIVTAQHNGTLTVSSEVGVGTEFVITLPIEETC</sequence>
<protein>
    <recommendedName>
        <fullName evidence="2">histidine kinase</fullName>
        <ecNumber evidence="2">2.7.13.3</ecNumber>
    </recommendedName>
</protein>
<evidence type="ECO:0000259" key="7">
    <source>
        <dbReference type="PROSITE" id="PS50011"/>
    </source>
</evidence>
<dbReference type="InterPro" id="IPR029016">
    <property type="entry name" value="GAF-like_dom_sf"/>
</dbReference>
<dbReference type="SUPFAM" id="SSF52540">
    <property type="entry name" value="P-loop containing nucleoside triphosphate hydrolases"/>
    <property type="match status" value="1"/>
</dbReference>
<dbReference type="Gene3D" id="3.30.450.40">
    <property type="match status" value="1"/>
</dbReference>
<evidence type="ECO:0000313" key="9">
    <source>
        <dbReference type="EMBL" id="KPQ36716.1"/>
    </source>
</evidence>
<dbReference type="Gene3D" id="3.30.565.10">
    <property type="entry name" value="Histidine kinase-like ATPase, C-terminal domain"/>
    <property type="match status" value="1"/>
</dbReference>
<feature type="compositionally biased region" description="Polar residues" evidence="6">
    <location>
        <begin position="556"/>
        <end position="565"/>
    </location>
</feature>
<dbReference type="SUPFAM" id="SSF56112">
    <property type="entry name" value="Protein kinase-like (PK-like)"/>
    <property type="match status" value="1"/>
</dbReference>
<dbReference type="InterPro" id="IPR036097">
    <property type="entry name" value="HisK_dim/P_sf"/>
</dbReference>
<evidence type="ECO:0000256" key="4">
    <source>
        <dbReference type="ARBA" id="ARBA00022777"/>
    </source>
</evidence>
<evidence type="ECO:0000256" key="2">
    <source>
        <dbReference type="ARBA" id="ARBA00012438"/>
    </source>
</evidence>
<dbReference type="Gene3D" id="1.10.510.10">
    <property type="entry name" value="Transferase(Phosphotransferase) domain 1"/>
    <property type="match status" value="1"/>
</dbReference>
<dbReference type="InterPro" id="IPR036890">
    <property type="entry name" value="HATPase_C_sf"/>
</dbReference>
<dbReference type="EC" id="2.7.13.3" evidence="2"/>
<keyword evidence="4" id="KW-0418">Kinase</keyword>
<dbReference type="Pfam" id="PF00069">
    <property type="entry name" value="Pkinase"/>
    <property type="match status" value="1"/>
</dbReference>
<dbReference type="Pfam" id="PF02518">
    <property type="entry name" value="HATPase_c"/>
    <property type="match status" value="1"/>
</dbReference>
<dbReference type="CDD" id="cd00082">
    <property type="entry name" value="HisKA"/>
    <property type="match status" value="1"/>
</dbReference>
<dbReference type="PATRIC" id="fig|1666911.3.peg.2865"/>
<dbReference type="InterPro" id="IPR000719">
    <property type="entry name" value="Prot_kinase_dom"/>
</dbReference>
<dbReference type="GO" id="GO:0005524">
    <property type="term" value="F:ATP binding"/>
    <property type="evidence" value="ECO:0007669"/>
    <property type="project" value="InterPro"/>
</dbReference>
<dbReference type="PROSITE" id="PS50109">
    <property type="entry name" value="HIS_KIN"/>
    <property type="match status" value="1"/>
</dbReference>
<dbReference type="Gene3D" id="3.40.50.300">
    <property type="entry name" value="P-loop containing nucleotide triphosphate hydrolases"/>
    <property type="match status" value="1"/>
</dbReference>
<reference evidence="9 10" key="1">
    <citation type="submission" date="2015-09" db="EMBL/GenBank/DDBJ databases">
        <title>Identification and resolution of microdiversity through metagenomic sequencing of parallel consortia.</title>
        <authorList>
            <person name="Nelson W.C."/>
            <person name="Romine M.F."/>
            <person name="Lindemann S.R."/>
        </authorList>
    </citation>
    <scope>NUCLEOTIDE SEQUENCE [LARGE SCALE GENOMIC DNA]</scope>
    <source>
        <strain evidence="9">Ana</strain>
    </source>
</reference>
<comment type="caution">
    <text evidence="9">The sequence shown here is derived from an EMBL/GenBank/DDBJ whole genome shotgun (WGS) entry which is preliminary data.</text>
</comment>
<feature type="compositionally biased region" description="Basic and acidic residues" evidence="6">
    <location>
        <begin position="568"/>
        <end position="598"/>
    </location>
</feature>
<dbReference type="EMBL" id="LJZR01000004">
    <property type="protein sequence ID" value="KPQ36716.1"/>
    <property type="molecule type" value="Genomic_DNA"/>
</dbReference>
<dbReference type="GO" id="GO:0000155">
    <property type="term" value="F:phosphorelay sensor kinase activity"/>
    <property type="evidence" value="ECO:0007669"/>
    <property type="project" value="InterPro"/>
</dbReference>
<dbReference type="InterPro" id="IPR003661">
    <property type="entry name" value="HisK_dim/P_dom"/>
</dbReference>
<dbReference type="Proteomes" id="UP000050465">
    <property type="component" value="Unassembled WGS sequence"/>
</dbReference>
<gene>
    <name evidence="9" type="ORF">HLUCCA11_04320</name>
</gene>
<dbReference type="SMART" id="SM00220">
    <property type="entry name" value="S_TKc"/>
    <property type="match status" value="1"/>
</dbReference>
<dbReference type="PROSITE" id="PS50011">
    <property type="entry name" value="PROTEIN_KINASE_DOM"/>
    <property type="match status" value="1"/>
</dbReference>
<dbReference type="SUPFAM" id="SSF55781">
    <property type="entry name" value="GAF domain-like"/>
    <property type="match status" value="1"/>
</dbReference>
<evidence type="ECO:0000256" key="1">
    <source>
        <dbReference type="ARBA" id="ARBA00000085"/>
    </source>
</evidence>
<dbReference type="InterPro" id="IPR003594">
    <property type="entry name" value="HATPase_dom"/>
</dbReference>
<dbReference type="InterPro" id="IPR011009">
    <property type="entry name" value="Kinase-like_dom_sf"/>
</dbReference>
<comment type="catalytic activity">
    <reaction evidence="1">
        <text>ATP + protein L-histidine = ADP + protein N-phospho-L-histidine.</text>
        <dbReference type="EC" id="2.7.13.3"/>
    </reaction>
</comment>
<organism evidence="9 10">
    <name type="scientific">Phormidesmis priestleyi Ana</name>
    <dbReference type="NCBI Taxonomy" id="1666911"/>
    <lineage>
        <taxon>Bacteria</taxon>
        <taxon>Bacillati</taxon>
        <taxon>Cyanobacteriota</taxon>
        <taxon>Cyanophyceae</taxon>
        <taxon>Leptolyngbyales</taxon>
        <taxon>Leptolyngbyaceae</taxon>
        <taxon>Phormidesmis</taxon>
    </lineage>
</organism>
<dbReference type="PANTHER" id="PTHR43642">
    <property type="entry name" value="HYBRID SIGNAL TRANSDUCTION HISTIDINE KINASE G"/>
    <property type="match status" value="1"/>
</dbReference>
<evidence type="ECO:0000259" key="8">
    <source>
        <dbReference type="PROSITE" id="PS50109"/>
    </source>
</evidence>
<dbReference type="InterPro" id="IPR008271">
    <property type="entry name" value="Ser/Thr_kinase_AS"/>
</dbReference>
<feature type="domain" description="Protein kinase" evidence="7">
    <location>
        <begin position="18"/>
        <end position="312"/>
    </location>
</feature>
<proteinExistence type="predicted"/>
<dbReference type="InterPro" id="IPR003018">
    <property type="entry name" value="GAF"/>
</dbReference>
<evidence type="ECO:0000256" key="6">
    <source>
        <dbReference type="SAM" id="MobiDB-lite"/>
    </source>
</evidence>
<dbReference type="InterPro" id="IPR053159">
    <property type="entry name" value="Hybrid_Histidine_Kinase"/>
</dbReference>
<feature type="domain" description="Histidine kinase" evidence="8">
    <location>
        <begin position="1647"/>
        <end position="1910"/>
    </location>
</feature>
<dbReference type="Pfam" id="PF13191">
    <property type="entry name" value="AAA_16"/>
    <property type="match status" value="1"/>
</dbReference>
<dbReference type="Pfam" id="PF01590">
    <property type="entry name" value="GAF"/>
    <property type="match status" value="1"/>
</dbReference>
<evidence type="ECO:0000313" key="10">
    <source>
        <dbReference type="Proteomes" id="UP000050465"/>
    </source>
</evidence>
<keyword evidence="3" id="KW-0597">Phosphoprotein</keyword>
<dbReference type="InterPro" id="IPR004358">
    <property type="entry name" value="Sig_transdc_His_kin-like_C"/>
</dbReference>
<dbReference type="Gene3D" id="1.10.287.130">
    <property type="match status" value="1"/>
</dbReference>
<dbReference type="PANTHER" id="PTHR43642:SF1">
    <property type="entry name" value="HYBRID SIGNAL TRANSDUCTION HISTIDINE KINASE G"/>
    <property type="match status" value="1"/>
</dbReference>
<dbReference type="CDD" id="cd14014">
    <property type="entry name" value="STKc_PknB_like"/>
    <property type="match status" value="1"/>
</dbReference>
<feature type="region of interest" description="Disordered" evidence="6">
    <location>
        <begin position="556"/>
        <end position="599"/>
    </location>
</feature>
<dbReference type="InterPro" id="IPR027417">
    <property type="entry name" value="P-loop_NTPase"/>
</dbReference>
<feature type="region of interest" description="Disordered" evidence="6">
    <location>
        <begin position="819"/>
        <end position="843"/>
    </location>
</feature>
<evidence type="ECO:0000256" key="5">
    <source>
        <dbReference type="ARBA" id="ARBA00023012"/>
    </source>
</evidence>
<dbReference type="InterPro" id="IPR041664">
    <property type="entry name" value="AAA_16"/>
</dbReference>
<dbReference type="InterPro" id="IPR005467">
    <property type="entry name" value="His_kinase_dom"/>
</dbReference>
<keyword evidence="5" id="KW-0902">Two-component regulatory system</keyword>